<feature type="transmembrane region" description="Helical" evidence="1">
    <location>
        <begin position="65"/>
        <end position="88"/>
    </location>
</feature>
<dbReference type="RefSeq" id="WP_345219792.1">
    <property type="nucleotide sequence ID" value="NZ_BAAAXE010000002.1"/>
</dbReference>
<proteinExistence type="predicted"/>
<accession>A0ABV5PIT5</accession>
<dbReference type="EMBL" id="JBHMCR010000016">
    <property type="protein sequence ID" value="MFB9523129.1"/>
    <property type="molecule type" value="Genomic_DNA"/>
</dbReference>
<name>A0ABV5PIT5_STRCM</name>
<evidence type="ECO:0000256" key="1">
    <source>
        <dbReference type="SAM" id="Phobius"/>
    </source>
</evidence>
<gene>
    <name evidence="2" type="ORF">ACFFTU_24600</name>
</gene>
<dbReference type="Proteomes" id="UP001589718">
    <property type="component" value="Unassembled WGS sequence"/>
</dbReference>
<comment type="caution">
    <text evidence="2">The sequence shown here is derived from an EMBL/GenBank/DDBJ whole genome shotgun (WGS) entry which is preliminary data.</text>
</comment>
<evidence type="ECO:0000313" key="3">
    <source>
        <dbReference type="Proteomes" id="UP001589718"/>
    </source>
</evidence>
<sequence>MATQTSNGRPGAARLLAHALLCVPLGLLALIPVGVEVLFVLRGVLYPLVDHGPYNHSWGGPGVGGAWVAHFGVAVPFAVAGVGALWLLGRLHSRLAGWMWGRKVGLGPFIITAAASVGGVALVIAWIHQL</sequence>
<protein>
    <submittedName>
        <fullName evidence="2">Uncharacterized protein</fullName>
    </submittedName>
</protein>
<evidence type="ECO:0000313" key="2">
    <source>
        <dbReference type="EMBL" id="MFB9523129.1"/>
    </source>
</evidence>
<reference evidence="2 3" key="1">
    <citation type="submission" date="2024-09" db="EMBL/GenBank/DDBJ databases">
        <authorList>
            <person name="Sun Q."/>
            <person name="Mori K."/>
        </authorList>
    </citation>
    <scope>NUCLEOTIDE SEQUENCE [LARGE SCALE GENOMIC DNA]</scope>
    <source>
        <strain evidence="2 3">JCM 4362</strain>
    </source>
</reference>
<keyword evidence="1" id="KW-0472">Membrane</keyword>
<keyword evidence="1" id="KW-0812">Transmembrane</keyword>
<feature type="transmembrane region" description="Helical" evidence="1">
    <location>
        <begin position="12"/>
        <end position="45"/>
    </location>
</feature>
<organism evidence="2 3">
    <name type="scientific">Streptomyces cremeus</name>
    <dbReference type="NCBI Taxonomy" id="66881"/>
    <lineage>
        <taxon>Bacteria</taxon>
        <taxon>Bacillati</taxon>
        <taxon>Actinomycetota</taxon>
        <taxon>Actinomycetes</taxon>
        <taxon>Kitasatosporales</taxon>
        <taxon>Streptomycetaceae</taxon>
        <taxon>Streptomyces</taxon>
    </lineage>
</organism>
<keyword evidence="1" id="KW-1133">Transmembrane helix</keyword>
<keyword evidence="3" id="KW-1185">Reference proteome</keyword>
<feature type="transmembrane region" description="Helical" evidence="1">
    <location>
        <begin position="109"/>
        <end position="128"/>
    </location>
</feature>